<dbReference type="CDD" id="cd00761">
    <property type="entry name" value="Glyco_tranf_GTA_type"/>
    <property type="match status" value="1"/>
</dbReference>
<protein>
    <submittedName>
        <fullName evidence="2">Glycosyltransferase family A protein</fullName>
    </submittedName>
</protein>
<accession>A0AB35J677</accession>
<sequence length="287" mass="34170">MIRKHEPCEFEVLLSCMYQDGFDIAYKTNVKSDLLIINQCDKEDYQEIEVDGYLWRMISTKERGSSYSRNKALDYARGKICLLCDDDEIYHNNYREIVLKAFVDLPEASLIGFNVNRINVSMKKTYYKIKQAKETEKYRCFASPMIAFRLKDIKNKNIRFNVQFGSGAPWGAGEDSLFQRDARQKGLKLYEYPECIATQDYSNESKWFHGYDAEYFYNQGAFAEYCGSNRFVRELFNLYTFLYKYRRELTLSPLEKLKWKHRGEKGWRKKVTYSQYVKNGYSYESKE</sequence>
<dbReference type="AlphaFoldDB" id="A0AB35J677"/>
<evidence type="ECO:0000313" key="2">
    <source>
        <dbReference type="EMBL" id="MDB8739126.1"/>
    </source>
</evidence>
<dbReference type="EMBL" id="JAQMLR010000009">
    <property type="protein sequence ID" value="MDB8739126.1"/>
    <property type="molecule type" value="Genomic_DNA"/>
</dbReference>
<dbReference type="Gene3D" id="3.90.550.10">
    <property type="entry name" value="Spore Coat Polysaccharide Biosynthesis Protein SpsA, Chain A"/>
    <property type="match status" value="1"/>
</dbReference>
<dbReference type="Pfam" id="PF00535">
    <property type="entry name" value="Glycos_transf_2"/>
    <property type="match status" value="1"/>
</dbReference>
<comment type="caution">
    <text evidence="2">The sequence shown here is derived from an EMBL/GenBank/DDBJ whole genome shotgun (WGS) entry which is preliminary data.</text>
</comment>
<organism evidence="2 3">
    <name type="scientific">Mediterraneibacter gnavus</name>
    <name type="common">Ruminococcus gnavus</name>
    <dbReference type="NCBI Taxonomy" id="33038"/>
    <lineage>
        <taxon>Bacteria</taxon>
        <taxon>Bacillati</taxon>
        <taxon>Bacillota</taxon>
        <taxon>Clostridia</taxon>
        <taxon>Lachnospirales</taxon>
        <taxon>Lachnospiraceae</taxon>
        <taxon>Mediterraneibacter</taxon>
    </lineage>
</organism>
<dbReference type="InterPro" id="IPR001173">
    <property type="entry name" value="Glyco_trans_2-like"/>
</dbReference>
<evidence type="ECO:0000259" key="1">
    <source>
        <dbReference type="Pfam" id="PF00535"/>
    </source>
</evidence>
<evidence type="ECO:0000313" key="3">
    <source>
        <dbReference type="Proteomes" id="UP001211731"/>
    </source>
</evidence>
<feature type="domain" description="Glycosyltransferase 2-like" evidence="1">
    <location>
        <begin position="35"/>
        <end position="164"/>
    </location>
</feature>
<proteinExistence type="predicted"/>
<dbReference type="SUPFAM" id="SSF53448">
    <property type="entry name" value="Nucleotide-diphospho-sugar transferases"/>
    <property type="match status" value="1"/>
</dbReference>
<name>A0AB35J677_MEDGN</name>
<dbReference type="InterPro" id="IPR029044">
    <property type="entry name" value="Nucleotide-diphossugar_trans"/>
</dbReference>
<reference evidence="2" key="1">
    <citation type="submission" date="2023-01" db="EMBL/GenBank/DDBJ databases">
        <title>Human gut microbiome strain richness.</title>
        <authorList>
            <person name="Chen-Liaw A."/>
        </authorList>
    </citation>
    <scope>NUCLEOTIDE SEQUENCE</scope>
    <source>
        <strain evidence="2">1001217st1_A9_1001217B_191108</strain>
    </source>
</reference>
<gene>
    <name evidence="2" type="ORF">PNU63_10175</name>
</gene>
<dbReference type="RefSeq" id="WP_272107173.1">
    <property type="nucleotide sequence ID" value="NZ_BAABXJ010000001.1"/>
</dbReference>
<dbReference type="Proteomes" id="UP001211731">
    <property type="component" value="Unassembled WGS sequence"/>
</dbReference>